<name>A0A1Y2APZ3_9FUNG</name>
<gene>
    <name evidence="2" type="ORF">LY90DRAFT_115002</name>
</gene>
<dbReference type="EMBL" id="MCOG01000220">
    <property type="protein sequence ID" value="ORY24611.1"/>
    <property type="molecule type" value="Genomic_DNA"/>
</dbReference>
<accession>A0A1Y2APZ3</accession>
<evidence type="ECO:0000313" key="3">
    <source>
        <dbReference type="Proteomes" id="UP000193920"/>
    </source>
</evidence>
<comment type="caution">
    <text evidence="2">The sequence shown here is derived from an EMBL/GenBank/DDBJ whole genome shotgun (WGS) entry which is preliminary data.</text>
</comment>
<protein>
    <recommendedName>
        <fullName evidence="4">Secreted protein</fullName>
    </recommendedName>
</protein>
<dbReference type="Proteomes" id="UP000193920">
    <property type="component" value="Unassembled WGS sequence"/>
</dbReference>
<dbReference type="AlphaFoldDB" id="A0A1Y2APZ3"/>
<evidence type="ECO:0000256" key="1">
    <source>
        <dbReference type="SAM" id="SignalP"/>
    </source>
</evidence>
<feature type="signal peptide" evidence="1">
    <location>
        <begin position="1"/>
        <end position="29"/>
    </location>
</feature>
<evidence type="ECO:0008006" key="4">
    <source>
        <dbReference type="Google" id="ProtNLM"/>
    </source>
</evidence>
<reference evidence="2 3" key="1">
    <citation type="submission" date="2016-08" db="EMBL/GenBank/DDBJ databases">
        <title>A Parts List for Fungal Cellulosomes Revealed by Comparative Genomics.</title>
        <authorList>
            <consortium name="DOE Joint Genome Institute"/>
            <person name="Haitjema C.H."/>
            <person name="Gilmore S.P."/>
            <person name="Henske J.K."/>
            <person name="Solomon K.V."/>
            <person name="De Groot R."/>
            <person name="Kuo A."/>
            <person name="Mondo S.J."/>
            <person name="Salamov A.A."/>
            <person name="Labutti K."/>
            <person name="Zhao Z."/>
            <person name="Chiniquy J."/>
            <person name="Barry K."/>
            <person name="Brewer H.M."/>
            <person name="Purvine S.O."/>
            <person name="Wright A.T."/>
            <person name="Boxma B."/>
            <person name="Van Alen T."/>
            <person name="Hackstein J.H."/>
            <person name="Baker S.E."/>
            <person name="Grigoriev I.V."/>
            <person name="O'Malley M.A."/>
        </authorList>
    </citation>
    <scope>NUCLEOTIDE SEQUENCE [LARGE SCALE GENOMIC DNA]</scope>
    <source>
        <strain evidence="2 3">G1</strain>
    </source>
</reference>
<organism evidence="2 3">
    <name type="scientific">Neocallimastix californiae</name>
    <dbReference type="NCBI Taxonomy" id="1754190"/>
    <lineage>
        <taxon>Eukaryota</taxon>
        <taxon>Fungi</taxon>
        <taxon>Fungi incertae sedis</taxon>
        <taxon>Chytridiomycota</taxon>
        <taxon>Chytridiomycota incertae sedis</taxon>
        <taxon>Neocallimastigomycetes</taxon>
        <taxon>Neocallimastigales</taxon>
        <taxon>Neocallimastigaceae</taxon>
        <taxon>Neocallimastix</taxon>
    </lineage>
</organism>
<evidence type="ECO:0000313" key="2">
    <source>
        <dbReference type="EMBL" id="ORY24611.1"/>
    </source>
</evidence>
<feature type="chain" id="PRO_5013276964" description="Secreted protein" evidence="1">
    <location>
        <begin position="30"/>
        <end position="90"/>
    </location>
</feature>
<keyword evidence="1" id="KW-0732">Signal</keyword>
<sequence length="90" mass="9716">MIPCCIIGALNTSCIVFCFLSILLQSCLSISDLSISDLYSVVNDVLFDSFPFEVSSDIFVLSKSKGSQALFIVEGCMDDIISNSSKSENS</sequence>
<keyword evidence="3" id="KW-1185">Reference proteome</keyword>
<proteinExistence type="predicted"/>